<dbReference type="EMBL" id="JACXVP010000011">
    <property type="protein sequence ID" value="KAG5574694.1"/>
    <property type="molecule type" value="Genomic_DNA"/>
</dbReference>
<gene>
    <name evidence="1" type="ORF">H5410_054828</name>
</gene>
<name>A0A9J5WIK9_SOLCO</name>
<sequence>MHTKSIRNVLFLSLNGSFEDSQNFEKLESNSSFKRNPFWGNGVFLRRLPNFIIIVQSPHWSDETQNRSVECAEITSGNIEF</sequence>
<organism evidence="1 2">
    <name type="scientific">Solanum commersonii</name>
    <name type="common">Commerson's wild potato</name>
    <name type="synonym">Commerson's nightshade</name>
    <dbReference type="NCBI Taxonomy" id="4109"/>
    <lineage>
        <taxon>Eukaryota</taxon>
        <taxon>Viridiplantae</taxon>
        <taxon>Streptophyta</taxon>
        <taxon>Embryophyta</taxon>
        <taxon>Tracheophyta</taxon>
        <taxon>Spermatophyta</taxon>
        <taxon>Magnoliopsida</taxon>
        <taxon>eudicotyledons</taxon>
        <taxon>Gunneridae</taxon>
        <taxon>Pentapetalae</taxon>
        <taxon>asterids</taxon>
        <taxon>lamiids</taxon>
        <taxon>Solanales</taxon>
        <taxon>Solanaceae</taxon>
        <taxon>Solanoideae</taxon>
        <taxon>Solaneae</taxon>
        <taxon>Solanum</taxon>
    </lineage>
</organism>
<reference evidence="1 2" key="1">
    <citation type="submission" date="2020-09" db="EMBL/GenBank/DDBJ databases">
        <title>De no assembly of potato wild relative species, Solanum commersonii.</title>
        <authorList>
            <person name="Cho K."/>
        </authorList>
    </citation>
    <scope>NUCLEOTIDE SEQUENCE [LARGE SCALE GENOMIC DNA]</scope>
    <source>
        <strain evidence="1">LZ3.2</strain>
        <tissue evidence="1">Leaf</tissue>
    </source>
</reference>
<dbReference type="AlphaFoldDB" id="A0A9J5WIK9"/>
<keyword evidence="2" id="KW-1185">Reference proteome</keyword>
<evidence type="ECO:0000313" key="1">
    <source>
        <dbReference type="EMBL" id="KAG5574694.1"/>
    </source>
</evidence>
<accession>A0A9J5WIK9</accession>
<proteinExistence type="predicted"/>
<dbReference type="Proteomes" id="UP000824120">
    <property type="component" value="Chromosome 11"/>
</dbReference>
<evidence type="ECO:0000313" key="2">
    <source>
        <dbReference type="Proteomes" id="UP000824120"/>
    </source>
</evidence>
<protein>
    <submittedName>
        <fullName evidence="1">Uncharacterized protein</fullName>
    </submittedName>
</protein>
<comment type="caution">
    <text evidence="1">The sequence shown here is derived from an EMBL/GenBank/DDBJ whole genome shotgun (WGS) entry which is preliminary data.</text>
</comment>